<comment type="caution">
    <text evidence="7">The sequence shown here is derived from an EMBL/GenBank/DDBJ whole genome shotgun (WGS) entry which is preliminary data.</text>
</comment>
<dbReference type="Gene3D" id="1.10.287.110">
    <property type="entry name" value="DnaJ domain"/>
    <property type="match status" value="1"/>
</dbReference>
<dbReference type="EMBL" id="PKPP01006255">
    <property type="protein sequence ID" value="PWA57126.1"/>
    <property type="molecule type" value="Genomic_DNA"/>
</dbReference>
<evidence type="ECO:0000256" key="4">
    <source>
        <dbReference type="ARBA" id="ARBA00022989"/>
    </source>
</evidence>
<organism evidence="7 8">
    <name type="scientific">Artemisia annua</name>
    <name type="common">Sweet wormwood</name>
    <dbReference type="NCBI Taxonomy" id="35608"/>
    <lineage>
        <taxon>Eukaryota</taxon>
        <taxon>Viridiplantae</taxon>
        <taxon>Streptophyta</taxon>
        <taxon>Embryophyta</taxon>
        <taxon>Tracheophyta</taxon>
        <taxon>Spermatophyta</taxon>
        <taxon>Magnoliopsida</taxon>
        <taxon>eudicotyledons</taxon>
        <taxon>Gunneridae</taxon>
        <taxon>Pentapetalae</taxon>
        <taxon>asterids</taxon>
        <taxon>campanulids</taxon>
        <taxon>Asterales</taxon>
        <taxon>Asteraceae</taxon>
        <taxon>Asteroideae</taxon>
        <taxon>Anthemideae</taxon>
        <taxon>Artemisiinae</taxon>
        <taxon>Artemisia</taxon>
    </lineage>
</organism>
<protein>
    <submittedName>
        <fullName evidence="7">DnaJ domain-containing protein</fullName>
    </submittedName>
</protein>
<evidence type="ECO:0000313" key="7">
    <source>
        <dbReference type="EMBL" id="PWA57126.1"/>
    </source>
</evidence>
<dbReference type="InterPro" id="IPR036869">
    <property type="entry name" value="J_dom_sf"/>
</dbReference>
<dbReference type="GO" id="GO:0001405">
    <property type="term" value="C:PAM complex, Tim23 associated import motor"/>
    <property type="evidence" value="ECO:0007669"/>
    <property type="project" value="TreeGrafter"/>
</dbReference>
<dbReference type="Proteomes" id="UP000245207">
    <property type="component" value="Unassembled WGS sequence"/>
</dbReference>
<evidence type="ECO:0000256" key="3">
    <source>
        <dbReference type="ARBA" id="ARBA00022792"/>
    </source>
</evidence>
<keyword evidence="3" id="KW-0999">Mitochondrion inner membrane</keyword>
<keyword evidence="6" id="KW-0472">Membrane</keyword>
<evidence type="ECO:0000313" key="8">
    <source>
        <dbReference type="Proteomes" id="UP000245207"/>
    </source>
</evidence>
<dbReference type="AlphaFoldDB" id="A0A2U1M7C0"/>
<reference evidence="7 8" key="1">
    <citation type="journal article" date="2018" name="Mol. Plant">
        <title>The genome of Artemisia annua provides insight into the evolution of Asteraceae family and artemisinin biosynthesis.</title>
        <authorList>
            <person name="Shen Q."/>
            <person name="Zhang L."/>
            <person name="Liao Z."/>
            <person name="Wang S."/>
            <person name="Yan T."/>
            <person name="Shi P."/>
            <person name="Liu M."/>
            <person name="Fu X."/>
            <person name="Pan Q."/>
            <person name="Wang Y."/>
            <person name="Lv Z."/>
            <person name="Lu X."/>
            <person name="Zhang F."/>
            <person name="Jiang W."/>
            <person name="Ma Y."/>
            <person name="Chen M."/>
            <person name="Hao X."/>
            <person name="Li L."/>
            <person name="Tang Y."/>
            <person name="Lv G."/>
            <person name="Zhou Y."/>
            <person name="Sun X."/>
            <person name="Brodelius P.E."/>
            <person name="Rose J.K.C."/>
            <person name="Tang K."/>
        </authorList>
    </citation>
    <scope>NUCLEOTIDE SEQUENCE [LARGE SCALE GENOMIC DNA]</scope>
    <source>
        <strain evidence="8">cv. Huhao1</strain>
        <tissue evidence="7">Leaf</tissue>
    </source>
</reference>
<dbReference type="GO" id="GO:0030150">
    <property type="term" value="P:protein import into mitochondrial matrix"/>
    <property type="evidence" value="ECO:0007669"/>
    <property type="project" value="TreeGrafter"/>
</dbReference>
<evidence type="ECO:0000256" key="2">
    <source>
        <dbReference type="ARBA" id="ARBA00022692"/>
    </source>
</evidence>
<keyword evidence="2" id="KW-0812">Transmembrane</keyword>
<dbReference type="STRING" id="35608.A0A2U1M7C0"/>
<evidence type="ECO:0000256" key="6">
    <source>
        <dbReference type="ARBA" id="ARBA00023136"/>
    </source>
</evidence>
<keyword evidence="8" id="KW-1185">Reference proteome</keyword>
<evidence type="ECO:0000256" key="5">
    <source>
        <dbReference type="ARBA" id="ARBA00023128"/>
    </source>
</evidence>
<gene>
    <name evidence="7" type="ORF">CTI12_AA412050</name>
</gene>
<dbReference type="OrthoDB" id="240298at2759"/>
<keyword evidence="5" id="KW-0496">Mitochondrion</keyword>
<dbReference type="GO" id="GO:0001671">
    <property type="term" value="F:ATPase activator activity"/>
    <property type="evidence" value="ECO:0007669"/>
    <property type="project" value="TreeGrafter"/>
</dbReference>
<accession>A0A2U1M7C0</accession>
<evidence type="ECO:0000256" key="1">
    <source>
        <dbReference type="ARBA" id="ARBA00004273"/>
    </source>
</evidence>
<dbReference type="PANTHER" id="PTHR12763:SF28">
    <property type="entry name" value="GEO10507P1-RELATED"/>
    <property type="match status" value="1"/>
</dbReference>
<sequence length="276" mass="31173">MVFCQWLSENNYIKGHADDKVVIDLFGMLQGDSIEIIILKASGVRRENHSVETRHQTSFLKVKVCKLCSRNCCGGSPFVGVDFFVSNVDPLKKPPLITANSVHYRNQRSAIESENNFAIHGAIEDLQASTLCLPVIGYAGKYTGSYRQLVSDVRFLYIGDLMLFAANTLIETIKYEPYFRKKQIHKKHKNISLFEVCILYCVAIRLFWTWCLVLDSFDREGAVADKVREAHSRVTVANHPDAASSHYLPSKINETKDVMLGKSKNTGYAFVVLIDL</sequence>
<name>A0A2U1M7C0_ARTAN</name>
<proteinExistence type="predicted"/>
<dbReference type="PANTHER" id="PTHR12763">
    <property type="match status" value="1"/>
</dbReference>
<keyword evidence="4" id="KW-1133">Transmembrane helix</keyword>
<comment type="subcellular location">
    <subcellularLocation>
        <location evidence="1">Mitochondrion inner membrane</location>
    </subcellularLocation>
</comment>
<dbReference type="SUPFAM" id="SSF46565">
    <property type="entry name" value="Chaperone J-domain"/>
    <property type="match status" value="1"/>
</dbReference>